<keyword evidence="12" id="KW-1133">Transmembrane helix</keyword>
<dbReference type="AlphaFoldDB" id="A0AA87Z984"/>
<name>A0AA87Z984_FICCA</name>
<evidence type="ECO:0000256" key="10">
    <source>
        <dbReference type="ARBA" id="ARBA00047899"/>
    </source>
</evidence>
<keyword evidence="8" id="KW-1015">Disulfide bond</keyword>
<evidence type="ECO:0000259" key="14">
    <source>
        <dbReference type="PROSITE" id="PS50948"/>
    </source>
</evidence>
<evidence type="ECO:0000256" key="11">
    <source>
        <dbReference type="ARBA" id="ARBA00048679"/>
    </source>
</evidence>
<evidence type="ECO:0000256" key="7">
    <source>
        <dbReference type="ARBA" id="ARBA00022840"/>
    </source>
</evidence>
<dbReference type="InterPro" id="IPR008271">
    <property type="entry name" value="Ser/Thr_kinase_AS"/>
</dbReference>
<accession>A0AA87Z984</accession>
<evidence type="ECO:0000256" key="12">
    <source>
        <dbReference type="SAM" id="Phobius"/>
    </source>
</evidence>
<dbReference type="InterPro" id="IPR000719">
    <property type="entry name" value="Prot_kinase_dom"/>
</dbReference>
<keyword evidence="7" id="KW-0067">ATP-binding</keyword>
<evidence type="ECO:0000313" key="16">
    <source>
        <dbReference type="Proteomes" id="UP001187192"/>
    </source>
</evidence>
<dbReference type="PROSITE" id="PS50948">
    <property type="entry name" value="PAN"/>
    <property type="match status" value="1"/>
</dbReference>
<dbReference type="PANTHER" id="PTHR27002:SF944">
    <property type="entry name" value="G-TYPE LECTIN S-RECEPTOR-LIKE SERINE_THREONINE-PROTEIN KINASE CES101"/>
    <property type="match status" value="1"/>
</dbReference>
<evidence type="ECO:0000256" key="1">
    <source>
        <dbReference type="ARBA" id="ARBA00012513"/>
    </source>
</evidence>
<dbReference type="PROSITE" id="PS50011">
    <property type="entry name" value="PROTEIN_KINASE_DOM"/>
    <property type="match status" value="1"/>
</dbReference>
<dbReference type="GO" id="GO:0005886">
    <property type="term" value="C:plasma membrane"/>
    <property type="evidence" value="ECO:0007669"/>
    <property type="project" value="TreeGrafter"/>
</dbReference>
<proteinExistence type="predicted"/>
<dbReference type="InterPro" id="IPR011009">
    <property type="entry name" value="Kinase-like_dom_sf"/>
</dbReference>
<evidence type="ECO:0000259" key="13">
    <source>
        <dbReference type="PROSITE" id="PS50011"/>
    </source>
</evidence>
<evidence type="ECO:0000256" key="4">
    <source>
        <dbReference type="ARBA" id="ARBA00022729"/>
    </source>
</evidence>
<dbReference type="PANTHER" id="PTHR27002">
    <property type="entry name" value="RECEPTOR-LIKE SERINE/THREONINE-PROTEIN KINASE SD1-8"/>
    <property type="match status" value="1"/>
</dbReference>
<dbReference type="EMBL" id="BTGU01001742">
    <property type="protein sequence ID" value="GMN28579.1"/>
    <property type="molecule type" value="Genomic_DNA"/>
</dbReference>
<evidence type="ECO:0000256" key="5">
    <source>
        <dbReference type="ARBA" id="ARBA00022741"/>
    </source>
</evidence>
<comment type="catalytic activity">
    <reaction evidence="11">
        <text>L-seryl-[protein] + ATP = O-phospho-L-seryl-[protein] + ADP + H(+)</text>
        <dbReference type="Rhea" id="RHEA:17989"/>
        <dbReference type="Rhea" id="RHEA-COMP:9863"/>
        <dbReference type="Rhea" id="RHEA-COMP:11604"/>
        <dbReference type="ChEBI" id="CHEBI:15378"/>
        <dbReference type="ChEBI" id="CHEBI:29999"/>
        <dbReference type="ChEBI" id="CHEBI:30616"/>
        <dbReference type="ChEBI" id="CHEBI:83421"/>
        <dbReference type="ChEBI" id="CHEBI:456216"/>
        <dbReference type="EC" id="2.7.11.1"/>
    </reaction>
</comment>
<dbReference type="FunFam" id="3.30.200.20:FF:000195">
    <property type="entry name" value="G-type lectin S-receptor-like serine/threonine-protein kinase"/>
    <property type="match status" value="1"/>
</dbReference>
<keyword evidence="12" id="KW-0472">Membrane</keyword>
<gene>
    <name evidence="15" type="ORF">TIFTF001_041190</name>
</gene>
<keyword evidence="3" id="KW-0808">Transferase</keyword>
<dbReference type="GO" id="GO:0004674">
    <property type="term" value="F:protein serine/threonine kinase activity"/>
    <property type="evidence" value="ECO:0007669"/>
    <property type="project" value="UniProtKB-KW"/>
</dbReference>
<keyword evidence="6" id="KW-0418">Kinase</keyword>
<evidence type="ECO:0000313" key="15">
    <source>
        <dbReference type="EMBL" id="GMN28579.1"/>
    </source>
</evidence>
<dbReference type="InterPro" id="IPR001245">
    <property type="entry name" value="Ser-Thr/Tyr_kinase_cat_dom"/>
</dbReference>
<dbReference type="SMART" id="SM00220">
    <property type="entry name" value="S_TKc"/>
    <property type="match status" value="1"/>
</dbReference>
<organism evidence="15 16">
    <name type="scientific">Ficus carica</name>
    <name type="common">Common fig</name>
    <dbReference type="NCBI Taxonomy" id="3494"/>
    <lineage>
        <taxon>Eukaryota</taxon>
        <taxon>Viridiplantae</taxon>
        <taxon>Streptophyta</taxon>
        <taxon>Embryophyta</taxon>
        <taxon>Tracheophyta</taxon>
        <taxon>Spermatophyta</taxon>
        <taxon>Magnoliopsida</taxon>
        <taxon>eudicotyledons</taxon>
        <taxon>Gunneridae</taxon>
        <taxon>Pentapetalae</taxon>
        <taxon>rosids</taxon>
        <taxon>fabids</taxon>
        <taxon>Rosales</taxon>
        <taxon>Moraceae</taxon>
        <taxon>Ficeae</taxon>
        <taxon>Ficus</taxon>
    </lineage>
</organism>
<keyword evidence="12" id="KW-0812">Transmembrane</keyword>
<protein>
    <recommendedName>
        <fullName evidence="1">non-specific serine/threonine protein kinase</fullName>
        <ecNumber evidence="1">2.7.11.1</ecNumber>
    </recommendedName>
</protein>
<feature type="domain" description="Protein kinase" evidence="13">
    <location>
        <begin position="350"/>
        <end position="636"/>
    </location>
</feature>
<dbReference type="Gene3D" id="3.30.200.20">
    <property type="entry name" value="Phosphorylase Kinase, domain 1"/>
    <property type="match status" value="1"/>
</dbReference>
<evidence type="ECO:0000256" key="3">
    <source>
        <dbReference type="ARBA" id="ARBA00022679"/>
    </source>
</evidence>
<comment type="catalytic activity">
    <reaction evidence="10">
        <text>L-threonyl-[protein] + ATP = O-phospho-L-threonyl-[protein] + ADP + H(+)</text>
        <dbReference type="Rhea" id="RHEA:46608"/>
        <dbReference type="Rhea" id="RHEA-COMP:11060"/>
        <dbReference type="Rhea" id="RHEA-COMP:11605"/>
        <dbReference type="ChEBI" id="CHEBI:15378"/>
        <dbReference type="ChEBI" id="CHEBI:30013"/>
        <dbReference type="ChEBI" id="CHEBI:30616"/>
        <dbReference type="ChEBI" id="CHEBI:61977"/>
        <dbReference type="ChEBI" id="CHEBI:456216"/>
        <dbReference type="EC" id="2.7.11.1"/>
    </reaction>
</comment>
<reference evidence="15" key="1">
    <citation type="submission" date="2023-07" db="EMBL/GenBank/DDBJ databases">
        <title>draft genome sequence of fig (Ficus carica).</title>
        <authorList>
            <person name="Takahashi T."/>
            <person name="Nishimura K."/>
        </authorList>
    </citation>
    <scope>NUCLEOTIDE SEQUENCE</scope>
</reference>
<keyword evidence="4" id="KW-0732">Signal</keyword>
<dbReference type="Gene3D" id="1.10.510.10">
    <property type="entry name" value="Transferase(Phosphotransferase) domain 1"/>
    <property type="match status" value="1"/>
</dbReference>
<feature type="transmembrane region" description="Helical" evidence="12">
    <location>
        <begin position="266"/>
        <end position="287"/>
    </location>
</feature>
<keyword evidence="16" id="KW-1185">Reference proteome</keyword>
<evidence type="ECO:0000256" key="8">
    <source>
        <dbReference type="ARBA" id="ARBA00023157"/>
    </source>
</evidence>
<feature type="domain" description="Apple" evidence="14">
    <location>
        <begin position="171"/>
        <end position="250"/>
    </location>
</feature>
<keyword evidence="9" id="KW-0325">Glycoprotein</keyword>
<dbReference type="CDD" id="cd14066">
    <property type="entry name" value="STKc_IRAK"/>
    <property type="match status" value="1"/>
</dbReference>
<keyword evidence="2" id="KW-0723">Serine/threonine-protein kinase</keyword>
<dbReference type="Proteomes" id="UP001187192">
    <property type="component" value="Unassembled WGS sequence"/>
</dbReference>
<dbReference type="EC" id="2.7.11.1" evidence="1"/>
<dbReference type="Pfam" id="PF07714">
    <property type="entry name" value="PK_Tyr_Ser-Thr"/>
    <property type="match status" value="1"/>
</dbReference>
<dbReference type="Pfam" id="PF08276">
    <property type="entry name" value="PAN_2"/>
    <property type="match status" value="1"/>
</dbReference>
<dbReference type="PROSITE" id="PS00108">
    <property type="entry name" value="PROTEIN_KINASE_ST"/>
    <property type="match status" value="1"/>
</dbReference>
<evidence type="ECO:0000256" key="6">
    <source>
        <dbReference type="ARBA" id="ARBA00022777"/>
    </source>
</evidence>
<evidence type="ECO:0000256" key="2">
    <source>
        <dbReference type="ARBA" id="ARBA00022527"/>
    </source>
</evidence>
<evidence type="ECO:0000256" key="9">
    <source>
        <dbReference type="ARBA" id="ARBA00023180"/>
    </source>
</evidence>
<dbReference type="GO" id="GO:0005524">
    <property type="term" value="F:ATP binding"/>
    <property type="evidence" value="ECO:0007669"/>
    <property type="project" value="UniProtKB-KW"/>
</dbReference>
<dbReference type="FunFam" id="1.10.510.10:FF:000060">
    <property type="entry name" value="G-type lectin S-receptor-like serine/threonine-protein kinase"/>
    <property type="match status" value="1"/>
</dbReference>
<keyword evidence="5" id="KW-0547">Nucleotide-binding</keyword>
<dbReference type="InterPro" id="IPR003609">
    <property type="entry name" value="Pan_app"/>
</dbReference>
<dbReference type="CDD" id="cd01098">
    <property type="entry name" value="PAN_AP_plant"/>
    <property type="match status" value="1"/>
</dbReference>
<comment type="caution">
    <text evidence="15">The sequence shown here is derived from an EMBL/GenBank/DDBJ whole genome shotgun (WGS) entry which is preliminary data.</text>
</comment>
<dbReference type="SUPFAM" id="SSF56112">
    <property type="entry name" value="Protein kinase-like (PK-like)"/>
    <property type="match status" value="1"/>
</dbReference>
<sequence length="667" mass="75575">MEAETIVWQSFDYLTDTFLPGMRLGLFNLDTGYVRKQFLVSWSSPLEPSKGNFVFGMDENNRTRFDFLRTTDGKSQEIGFWDGQKFMFIFQTKSKDYNFSFVSNTKEAYLTFSNNGDSDVPSSWFELTPDGEIDEITMVGEEISVVNHSLCGGRLADVNSTECLTFLPSNCWNGDEFSEIKGIAPNSMTVIFPARRGLTDCELTCKSNCSCTAYAPYRGDNNMCLLYHGDKKNLQKSDRANQTIYVRGGVQIDSDNQGVKNLVLKIVAPVVSLIMFLVIILLCCLLMRKSNKIGIDMSQSGLRKRVKRFSAFLGSSGTNNDKNVKGLTKEYIHELPLLSFSSIADATDNFSLANKLGEGGFGPVYKGNLYDNEVAVKRLSKSSGQGFEEFKNEVQLISELQHRNLVKLLGYCIHQEERILVYEYMANQSLDLFIFDTKKRVLLDWGQRLHIIEGIAQGLLYLHKYSRLRVIHRDMKTSNILLDTYMNPKISDFGMARICQENESQGITRRVVGTYGYMSPEYAVYGHFSTKSDVFSYGVILLEIVSGKKNTTSFEYLNRSLSLLGYAWNLWKDDRIGELLDPTLVNTHRVNEFQLCIQVALLCVQEDPEDRPSMSDVVSMLGNERTHLPDPSQPALSTYLSLTEIDSPRRLRRPSQINITMSAVQAR</sequence>